<comment type="subcellular location">
    <subcellularLocation>
        <location evidence="1">Cell membrane</location>
        <topology evidence="1">Multi-pass membrane protein</topology>
    </subcellularLocation>
</comment>
<dbReference type="PANTHER" id="PTHR30250:SF26">
    <property type="entry name" value="PSMA PROTEIN"/>
    <property type="match status" value="1"/>
</dbReference>
<feature type="transmembrane region" description="Helical" evidence="6">
    <location>
        <begin position="90"/>
        <end position="112"/>
    </location>
</feature>
<feature type="transmembrane region" description="Helical" evidence="6">
    <location>
        <begin position="157"/>
        <end position="180"/>
    </location>
</feature>
<comment type="caution">
    <text evidence="7">The sequence shown here is derived from an EMBL/GenBank/DDBJ whole genome shotgun (WGS) entry which is preliminary data.</text>
</comment>
<dbReference type="InterPro" id="IPR002528">
    <property type="entry name" value="MATE_fam"/>
</dbReference>
<feature type="transmembrane region" description="Helical" evidence="6">
    <location>
        <begin position="377"/>
        <end position="397"/>
    </location>
</feature>
<feature type="transmembrane region" description="Helical" evidence="6">
    <location>
        <begin position="12"/>
        <end position="30"/>
    </location>
</feature>
<evidence type="ECO:0000256" key="5">
    <source>
        <dbReference type="ARBA" id="ARBA00023136"/>
    </source>
</evidence>
<organism evidence="7 8">
    <name type="scientific">Dysgonomonas gadei ATCC BAA-286</name>
    <dbReference type="NCBI Taxonomy" id="742766"/>
    <lineage>
        <taxon>Bacteria</taxon>
        <taxon>Pseudomonadati</taxon>
        <taxon>Bacteroidota</taxon>
        <taxon>Bacteroidia</taxon>
        <taxon>Bacteroidales</taxon>
        <taxon>Dysgonomonadaceae</taxon>
        <taxon>Dysgonomonas</taxon>
    </lineage>
</organism>
<evidence type="ECO:0000256" key="1">
    <source>
        <dbReference type="ARBA" id="ARBA00004651"/>
    </source>
</evidence>
<feature type="transmembrane region" description="Helical" evidence="6">
    <location>
        <begin position="42"/>
        <end position="62"/>
    </location>
</feature>
<evidence type="ECO:0000256" key="6">
    <source>
        <dbReference type="SAM" id="Phobius"/>
    </source>
</evidence>
<dbReference type="PANTHER" id="PTHR30250">
    <property type="entry name" value="PST FAMILY PREDICTED COLANIC ACID TRANSPORTER"/>
    <property type="match status" value="1"/>
</dbReference>
<protein>
    <recommendedName>
        <fullName evidence="9">Polysaccharide biosynthesis protein C-terminal domain-containing protein</fullName>
    </recommendedName>
</protein>
<evidence type="ECO:0008006" key="9">
    <source>
        <dbReference type="Google" id="ProtNLM"/>
    </source>
</evidence>
<dbReference type="InterPro" id="IPR050833">
    <property type="entry name" value="Poly_Biosynth_Transport"/>
</dbReference>
<dbReference type="Pfam" id="PF01554">
    <property type="entry name" value="MatE"/>
    <property type="match status" value="1"/>
</dbReference>
<dbReference type="eggNOG" id="COG2244">
    <property type="taxonomic scope" value="Bacteria"/>
</dbReference>
<gene>
    <name evidence="7" type="ORF">HMPREF9455_01207</name>
</gene>
<dbReference type="STRING" id="742766.HMPREF9455_01207"/>
<evidence type="ECO:0000256" key="3">
    <source>
        <dbReference type="ARBA" id="ARBA00022692"/>
    </source>
</evidence>
<feature type="transmembrane region" description="Helical" evidence="6">
    <location>
        <begin position="186"/>
        <end position="209"/>
    </location>
</feature>
<dbReference type="RefSeq" id="WP_006798722.1">
    <property type="nucleotide sequence ID" value="NZ_GL891980.1"/>
</dbReference>
<feature type="transmembrane region" description="Helical" evidence="6">
    <location>
        <begin position="314"/>
        <end position="338"/>
    </location>
</feature>
<keyword evidence="8" id="KW-1185">Reference proteome</keyword>
<keyword evidence="4 6" id="KW-1133">Transmembrane helix</keyword>
<feature type="transmembrane region" description="Helical" evidence="6">
    <location>
        <begin position="436"/>
        <end position="462"/>
    </location>
</feature>
<dbReference type="HOGENOM" id="CLU_040798_1_0_10"/>
<feature type="transmembrane region" description="Helical" evidence="6">
    <location>
        <begin position="128"/>
        <end position="150"/>
    </location>
</feature>
<dbReference type="GO" id="GO:0042910">
    <property type="term" value="F:xenobiotic transmembrane transporter activity"/>
    <property type="evidence" value="ECO:0007669"/>
    <property type="project" value="InterPro"/>
</dbReference>
<dbReference type="EMBL" id="ADLV01000015">
    <property type="protein sequence ID" value="EGK02957.1"/>
    <property type="molecule type" value="Genomic_DNA"/>
</dbReference>
<reference evidence="7 8" key="1">
    <citation type="submission" date="2011-04" db="EMBL/GenBank/DDBJ databases">
        <title>The Genome Sequence of Dysgonomonas gadei ATCC BAA-286.</title>
        <authorList>
            <consortium name="The Broad Institute Genome Sequencing Platform"/>
            <person name="Earl A."/>
            <person name="Ward D."/>
            <person name="Feldgarden M."/>
            <person name="Gevers D."/>
            <person name="Pudlo N."/>
            <person name="Martens E."/>
            <person name="Allen-Vercoe E."/>
            <person name="Young S.K."/>
            <person name="Zeng Q."/>
            <person name="Gargeya S."/>
            <person name="Fitzgerald M."/>
            <person name="Haas B."/>
            <person name="Abouelleil A."/>
            <person name="Alvarado L."/>
            <person name="Arachchi H.M."/>
            <person name="Berlin A."/>
            <person name="Brown A."/>
            <person name="Chapman S.B."/>
            <person name="Chen Z."/>
            <person name="Dunbar C."/>
            <person name="Freedman E."/>
            <person name="Gearin G."/>
            <person name="Gellesch M."/>
            <person name="Goldberg J."/>
            <person name="Griggs A."/>
            <person name="Gujja S."/>
            <person name="Heiman D."/>
            <person name="Howarth C."/>
            <person name="Larson L."/>
            <person name="Lui A."/>
            <person name="MacDonald P.J.P."/>
            <person name="Mehta T."/>
            <person name="Montmayeur A."/>
            <person name="Murphy C."/>
            <person name="Neiman D."/>
            <person name="Pearson M."/>
            <person name="Priest M."/>
            <person name="Roberts A."/>
            <person name="Saif S."/>
            <person name="Shea T."/>
            <person name="Shenoy N."/>
            <person name="Sisk P."/>
            <person name="Stolte C."/>
            <person name="Sykes S."/>
            <person name="Yandava C."/>
            <person name="Wortman J."/>
            <person name="Nusbaum C."/>
            <person name="Birren B."/>
        </authorList>
    </citation>
    <scope>NUCLEOTIDE SEQUENCE [LARGE SCALE GENOMIC DNA]</scope>
    <source>
        <strain evidence="7 8">ATCC BAA-286</strain>
    </source>
</reference>
<dbReference type="AlphaFoldDB" id="F5IUQ7"/>
<keyword evidence="2" id="KW-1003">Cell membrane</keyword>
<evidence type="ECO:0000313" key="8">
    <source>
        <dbReference type="Proteomes" id="UP000004913"/>
    </source>
</evidence>
<dbReference type="GO" id="GO:0005886">
    <property type="term" value="C:plasma membrane"/>
    <property type="evidence" value="ECO:0007669"/>
    <property type="project" value="UniProtKB-SubCell"/>
</dbReference>
<sequence length="512" mass="57583">MGNAAQKVVFNTTILYGKMFVTAGITFYTTRVVLDILGDIDYGIYTLIAGVIAMLSFLNAAMTVSTQRYLSYHQGTNNLLMQKKVFSNSWILHIVIGLIIVLLLEIICPFLFDSVLNIPSQRLDVAKIIYHMMVISVFFTIISVPFTASLNAHENMLWIAVVNIIEVLLKLGVAVSLIFISDSDKLVIFGVLTAFISLISFLIYSFYCLKKYDECDIRHYCYDKPLMKELTGYAGWNLFGVLCGMGRNQGLAVLLNLFFGTVINAAYGIANQLAGQINFFSATMLRAINPQIMKSEGQNDRKRMLKLSMSACKYGFFLLAILAIPAIFEMPAILGIWLKKVPDHTVAFCSLMLIGTLVKQWTIGLQSAAQATGKIRVYQAVVGSLLLLNLPIAYILLKLDYPPYFVLISFICVESIACFFRIFFLEKLAGLSIKEFVAKVFLKTMLPAFSSLVVCFFITEYVHWDFRFLLTFSLSCFIFIITIYIAGLEDEEKIALNGLLKKLRSILNINRE</sequence>
<accession>F5IUQ7</accession>
<dbReference type="GO" id="GO:0015297">
    <property type="term" value="F:antiporter activity"/>
    <property type="evidence" value="ECO:0007669"/>
    <property type="project" value="InterPro"/>
</dbReference>
<feature type="transmembrane region" description="Helical" evidence="6">
    <location>
        <begin position="403"/>
        <end position="424"/>
    </location>
</feature>
<name>F5IUQ7_9BACT</name>
<proteinExistence type="predicted"/>
<feature type="transmembrane region" description="Helical" evidence="6">
    <location>
        <begin position="251"/>
        <end position="270"/>
    </location>
</feature>
<dbReference type="CDD" id="cd12082">
    <property type="entry name" value="MATE_like"/>
    <property type="match status" value="1"/>
</dbReference>
<keyword evidence="3 6" id="KW-0812">Transmembrane</keyword>
<keyword evidence="5 6" id="KW-0472">Membrane</keyword>
<dbReference type="Proteomes" id="UP000004913">
    <property type="component" value="Unassembled WGS sequence"/>
</dbReference>
<feature type="transmembrane region" description="Helical" evidence="6">
    <location>
        <begin position="344"/>
        <end position="365"/>
    </location>
</feature>
<evidence type="ECO:0000313" key="7">
    <source>
        <dbReference type="EMBL" id="EGK02957.1"/>
    </source>
</evidence>
<evidence type="ECO:0000256" key="4">
    <source>
        <dbReference type="ARBA" id="ARBA00022989"/>
    </source>
</evidence>
<evidence type="ECO:0000256" key="2">
    <source>
        <dbReference type="ARBA" id="ARBA00022475"/>
    </source>
</evidence>
<feature type="transmembrane region" description="Helical" evidence="6">
    <location>
        <begin position="468"/>
        <end position="487"/>
    </location>
</feature>